<evidence type="ECO:0000313" key="7">
    <source>
        <dbReference type="Proteomes" id="UP001418796"/>
    </source>
</evidence>
<organism evidence="6 7">
    <name type="scientific">Alkalicoccobacillus gibsonii</name>
    <dbReference type="NCBI Taxonomy" id="79881"/>
    <lineage>
        <taxon>Bacteria</taxon>
        <taxon>Bacillati</taxon>
        <taxon>Bacillota</taxon>
        <taxon>Bacilli</taxon>
        <taxon>Bacillales</taxon>
        <taxon>Bacillaceae</taxon>
        <taxon>Alkalicoccobacillus</taxon>
    </lineage>
</organism>
<dbReference type="SUPFAM" id="SSF46785">
    <property type="entry name" value="Winged helix' DNA-binding domain"/>
    <property type="match status" value="1"/>
</dbReference>
<comment type="similarity">
    <text evidence="1">Belongs to the LysR transcriptional regulatory family.</text>
</comment>
<dbReference type="RefSeq" id="WP_343129206.1">
    <property type="nucleotide sequence ID" value="NZ_JBCITK010000001.1"/>
</dbReference>
<protein>
    <submittedName>
        <fullName evidence="6">LysR family transcriptional regulator</fullName>
    </submittedName>
</protein>
<evidence type="ECO:0000256" key="4">
    <source>
        <dbReference type="ARBA" id="ARBA00023163"/>
    </source>
</evidence>
<dbReference type="SUPFAM" id="SSF53850">
    <property type="entry name" value="Periplasmic binding protein-like II"/>
    <property type="match status" value="1"/>
</dbReference>
<dbReference type="Pfam" id="PF03466">
    <property type="entry name" value="LysR_substrate"/>
    <property type="match status" value="1"/>
</dbReference>
<evidence type="ECO:0000256" key="3">
    <source>
        <dbReference type="ARBA" id="ARBA00023125"/>
    </source>
</evidence>
<reference evidence="6 7" key="1">
    <citation type="submission" date="2024-03" db="EMBL/GenBank/DDBJ databases">
        <title>Bacilli Hybrid Assemblies.</title>
        <authorList>
            <person name="Kovac J."/>
        </authorList>
    </citation>
    <scope>NUCLEOTIDE SEQUENCE [LARGE SCALE GENOMIC DNA]</scope>
    <source>
        <strain evidence="6 7">FSL R7-0666</strain>
    </source>
</reference>
<dbReference type="Proteomes" id="UP001418796">
    <property type="component" value="Unassembled WGS sequence"/>
</dbReference>
<dbReference type="InterPro" id="IPR036388">
    <property type="entry name" value="WH-like_DNA-bd_sf"/>
</dbReference>
<proteinExistence type="inferred from homology"/>
<keyword evidence="2" id="KW-0805">Transcription regulation</keyword>
<dbReference type="InterPro" id="IPR005119">
    <property type="entry name" value="LysR_subst-bd"/>
</dbReference>
<feature type="domain" description="HTH lysR-type" evidence="5">
    <location>
        <begin position="1"/>
        <end position="58"/>
    </location>
</feature>
<accession>A0ABU9VFN3</accession>
<evidence type="ECO:0000259" key="5">
    <source>
        <dbReference type="PROSITE" id="PS50931"/>
    </source>
</evidence>
<dbReference type="EMBL" id="JBCITK010000001">
    <property type="protein sequence ID" value="MEN0642048.1"/>
    <property type="molecule type" value="Genomic_DNA"/>
</dbReference>
<sequence>MNLHGLRLFHQVMLQGSITKAANVLHITQPAVSSQLKAFENELGIALFKKEGRSLVPTQFALDLARKSETLFAVESDIETYVADFKHARVGSIQIAATYLPANFLLPRWAGAFKAIHPDVKFMIQTNNSEQAFHQLVHYKADVAMYAGSPEERPLEIEWDELFSDELWFVVAPSHPYAGKSISFSTIVEQPFVMREEGSSTRARLYALCQTNQVKAPKIALQFSGLNEAISAVTAGFGVNFVSSLVARDYIKHGLLARVYVQDIKAINKIAICTRKNEQPSELVCQFIYHCKQMSI</sequence>
<dbReference type="PROSITE" id="PS50931">
    <property type="entry name" value="HTH_LYSR"/>
    <property type="match status" value="1"/>
</dbReference>
<keyword evidence="4" id="KW-0804">Transcription</keyword>
<dbReference type="PANTHER" id="PTHR30126">
    <property type="entry name" value="HTH-TYPE TRANSCRIPTIONAL REGULATOR"/>
    <property type="match status" value="1"/>
</dbReference>
<dbReference type="Pfam" id="PF00126">
    <property type="entry name" value="HTH_1"/>
    <property type="match status" value="1"/>
</dbReference>
<dbReference type="InterPro" id="IPR000847">
    <property type="entry name" value="LysR_HTH_N"/>
</dbReference>
<dbReference type="Gene3D" id="1.10.10.10">
    <property type="entry name" value="Winged helix-like DNA-binding domain superfamily/Winged helix DNA-binding domain"/>
    <property type="match status" value="1"/>
</dbReference>
<dbReference type="Gene3D" id="3.40.190.290">
    <property type="match status" value="1"/>
</dbReference>
<keyword evidence="7" id="KW-1185">Reference proteome</keyword>
<dbReference type="InterPro" id="IPR036390">
    <property type="entry name" value="WH_DNA-bd_sf"/>
</dbReference>
<dbReference type="PANTHER" id="PTHR30126:SF40">
    <property type="entry name" value="HTH-TYPE TRANSCRIPTIONAL REGULATOR GLTR"/>
    <property type="match status" value="1"/>
</dbReference>
<keyword evidence="3" id="KW-0238">DNA-binding</keyword>
<dbReference type="PRINTS" id="PR00039">
    <property type="entry name" value="HTHLYSR"/>
</dbReference>
<evidence type="ECO:0000313" key="6">
    <source>
        <dbReference type="EMBL" id="MEN0642048.1"/>
    </source>
</evidence>
<name>A0ABU9VFN3_9BACI</name>
<gene>
    <name evidence="6" type="ORF">MKY91_02580</name>
</gene>
<comment type="caution">
    <text evidence="6">The sequence shown here is derived from an EMBL/GenBank/DDBJ whole genome shotgun (WGS) entry which is preliminary data.</text>
</comment>
<evidence type="ECO:0000256" key="1">
    <source>
        <dbReference type="ARBA" id="ARBA00009437"/>
    </source>
</evidence>
<evidence type="ECO:0000256" key="2">
    <source>
        <dbReference type="ARBA" id="ARBA00023015"/>
    </source>
</evidence>